<keyword evidence="3" id="KW-1185">Reference proteome</keyword>
<dbReference type="Proteomes" id="UP000247233">
    <property type="component" value="Unassembled WGS sequence"/>
</dbReference>
<organism evidence="2 3">
    <name type="scientific">Aspergillus heteromorphus CBS 117.55</name>
    <dbReference type="NCBI Taxonomy" id="1448321"/>
    <lineage>
        <taxon>Eukaryota</taxon>
        <taxon>Fungi</taxon>
        <taxon>Dikarya</taxon>
        <taxon>Ascomycota</taxon>
        <taxon>Pezizomycotina</taxon>
        <taxon>Eurotiomycetes</taxon>
        <taxon>Eurotiomycetidae</taxon>
        <taxon>Eurotiales</taxon>
        <taxon>Aspergillaceae</taxon>
        <taxon>Aspergillus</taxon>
        <taxon>Aspergillus subgen. Circumdati</taxon>
    </lineage>
</organism>
<reference evidence="2 3" key="1">
    <citation type="submission" date="2016-12" db="EMBL/GenBank/DDBJ databases">
        <title>The genomes of Aspergillus section Nigri reveals drivers in fungal speciation.</title>
        <authorList>
            <consortium name="DOE Joint Genome Institute"/>
            <person name="Vesth T.C."/>
            <person name="Nybo J."/>
            <person name="Theobald S."/>
            <person name="Brandl J."/>
            <person name="Frisvad J.C."/>
            <person name="Nielsen K.F."/>
            <person name="Lyhne E.K."/>
            <person name="Kogle M.E."/>
            <person name="Kuo A."/>
            <person name="Riley R."/>
            <person name="Clum A."/>
            <person name="Nolan M."/>
            <person name="Lipzen A."/>
            <person name="Salamov A."/>
            <person name="Henrissat B."/>
            <person name="Wiebenga A."/>
            <person name="De Vries R.P."/>
            <person name="Grigoriev I.V."/>
            <person name="Mortensen U.H."/>
            <person name="Andersen M.R."/>
            <person name="Baker S.E."/>
        </authorList>
    </citation>
    <scope>NUCLEOTIDE SEQUENCE [LARGE SCALE GENOMIC DNA]</scope>
    <source>
        <strain evidence="2 3">CBS 117.55</strain>
    </source>
</reference>
<evidence type="ECO:0000256" key="1">
    <source>
        <dbReference type="SAM" id="Phobius"/>
    </source>
</evidence>
<dbReference type="GeneID" id="37070965"/>
<evidence type="ECO:0000313" key="2">
    <source>
        <dbReference type="EMBL" id="PWY90839.1"/>
    </source>
</evidence>
<protein>
    <submittedName>
        <fullName evidence="2">Uncharacterized protein</fullName>
    </submittedName>
</protein>
<feature type="transmembrane region" description="Helical" evidence="1">
    <location>
        <begin position="148"/>
        <end position="172"/>
    </location>
</feature>
<dbReference type="EMBL" id="MSFL01000002">
    <property type="protein sequence ID" value="PWY90839.1"/>
    <property type="molecule type" value="Genomic_DNA"/>
</dbReference>
<keyword evidence="1" id="KW-0812">Transmembrane</keyword>
<dbReference type="AlphaFoldDB" id="A0A317WWT1"/>
<gene>
    <name evidence="2" type="ORF">BO70DRAFT_79813</name>
</gene>
<sequence length="212" mass="24255">MSSQFACFGENSGVMIPICHIILDFIFIRLQERRWTRPTHPANPDPDRRLVYASHRVRGGESEKKLQRLPPSALARWNYHTSHTPRHPLDVASPGSIGLSCPSTFVYIEARGPVLQAEVHTLMDPQNPYPHSFFLFLFYPILSSFRPFFLCCAFISVKVTWSVILKFAWIALKDRLVGCCCHGRITQHVILLMMEPAVLIVRDAIVDVLRWA</sequence>
<name>A0A317WWT1_9EURO</name>
<proteinExistence type="predicted"/>
<accession>A0A317WWT1</accession>
<comment type="caution">
    <text evidence="2">The sequence shown here is derived from an EMBL/GenBank/DDBJ whole genome shotgun (WGS) entry which is preliminary data.</text>
</comment>
<keyword evidence="1" id="KW-1133">Transmembrane helix</keyword>
<evidence type="ECO:0000313" key="3">
    <source>
        <dbReference type="Proteomes" id="UP000247233"/>
    </source>
</evidence>
<dbReference type="VEuPathDB" id="FungiDB:BO70DRAFT_79813"/>
<keyword evidence="1" id="KW-0472">Membrane</keyword>
<dbReference type="RefSeq" id="XP_025403282.1">
    <property type="nucleotide sequence ID" value="XM_025548728.1"/>
</dbReference>